<keyword evidence="2" id="KW-1185">Reference proteome</keyword>
<dbReference type="InterPro" id="IPR023214">
    <property type="entry name" value="HAD_sf"/>
</dbReference>
<accession>A0A3M7TXR2</accession>
<dbReference type="OrthoDB" id="9781413at2"/>
<dbReference type="InterPro" id="IPR006379">
    <property type="entry name" value="HAD-SF_hydro_IIB"/>
</dbReference>
<dbReference type="SFLD" id="SFLDS00003">
    <property type="entry name" value="Haloacid_Dehalogenase"/>
    <property type="match status" value="1"/>
</dbReference>
<evidence type="ECO:0000313" key="1">
    <source>
        <dbReference type="EMBL" id="RNA70059.1"/>
    </source>
</evidence>
<dbReference type="RefSeq" id="WP_122897570.1">
    <property type="nucleotide sequence ID" value="NZ_RHIB01000001.1"/>
</dbReference>
<dbReference type="InterPro" id="IPR000150">
    <property type="entry name" value="Cof"/>
</dbReference>
<dbReference type="SUPFAM" id="SSF56784">
    <property type="entry name" value="HAD-like"/>
    <property type="match status" value="1"/>
</dbReference>
<dbReference type="NCBIfam" id="TIGR01484">
    <property type="entry name" value="HAD-SF-IIB"/>
    <property type="match status" value="1"/>
</dbReference>
<dbReference type="Gene3D" id="3.40.50.1000">
    <property type="entry name" value="HAD superfamily/HAD-like"/>
    <property type="match status" value="1"/>
</dbReference>
<dbReference type="PANTHER" id="PTHR10000:SF23">
    <property type="entry name" value="5-AMINO-6-(5-PHOSPHO-D-RIBITYLAMINO)URACIL PHOSPHATASE YITU"/>
    <property type="match status" value="1"/>
</dbReference>
<evidence type="ECO:0000313" key="2">
    <source>
        <dbReference type="Proteomes" id="UP000278746"/>
    </source>
</evidence>
<dbReference type="AlphaFoldDB" id="A0A3M7TXR2"/>
<dbReference type="GO" id="GO:0000287">
    <property type="term" value="F:magnesium ion binding"/>
    <property type="evidence" value="ECO:0007669"/>
    <property type="project" value="TreeGrafter"/>
</dbReference>
<dbReference type="GO" id="GO:0005829">
    <property type="term" value="C:cytosol"/>
    <property type="evidence" value="ECO:0007669"/>
    <property type="project" value="TreeGrafter"/>
</dbReference>
<dbReference type="NCBIfam" id="TIGR00099">
    <property type="entry name" value="Cof-subfamily"/>
    <property type="match status" value="1"/>
</dbReference>
<dbReference type="InterPro" id="IPR036412">
    <property type="entry name" value="HAD-like_sf"/>
</dbReference>
<proteinExistence type="predicted"/>
<dbReference type="CDD" id="cd07516">
    <property type="entry name" value="HAD_Pase"/>
    <property type="match status" value="1"/>
</dbReference>
<name>A0A3M7TXR2_9BACI</name>
<sequence>MDTHLIAVDLDGTLLTDNKTISLRNRAALAKARELGHKVIIATGRPYRASGQYYHELFLDTPIVNFNGALVHHPKDRHFDVSHQPMDKKTAKTIIETCEAFRVKNMMVEVMDDFYLRHLNRGFAEAFTLGNTPADYGKLEKLLHHDPTSILVHPEEDHADELTTLLRSSHAEVTEQRNWGSPWNVIEITKGGVNKAVGVQKVASHLGIPRERIIAFGDEDNDLEMLDYVGTGVAMSNAIDQLKSVANEITYTNEEDGIARFLEERLRFSAVKEAR</sequence>
<dbReference type="EMBL" id="RHIB01000001">
    <property type="protein sequence ID" value="RNA70059.1"/>
    <property type="molecule type" value="Genomic_DNA"/>
</dbReference>
<comment type="caution">
    <text evidence="1">The sequence shown here is derived from an EMBL/GenBank/DDBJ whole genome shotgun (WGS) entry which is preliminary data.</text>
</comment>
<dbReference type="SFLD" id="SFLDG01140">
    <property type="entry name" value="C2.B:_Phosphomannomutase_and_P"/>
    <property type="match status" value="1"/>
</dbReference>
<dbReference type="PROSITE" id="PS01228">
    <property type="entry name" value="COF_1"/>
    <property type="match status" value="1"/>
</dbReference>
<dbReference type="Proteomes" id="UP000278746">
    <property type="component" value="Unassembled WGS sequence"/>
</dbReference>
<protein>
    <submittedName>
        <fullName evidence="1">HAD family phosphatase</fullName>
    </submittedName>
</protein>
<dbReference type="Gene3D" id="3.30.1240.10">
    <property type="match status" value="1"/>
</dbReference>
<dbReference type="PANTHER" id="PTHR10000">
    <property type="entry name" value="PHOSPHOSERINE PHOSPHATASE"/>
    <property type="match status" value="1"/>
</dbReference>
<gene>
    <name evidence="1" type="ORF">EBO34_09055</name>
</gene>
<reference evidence="1 2" key="1">
    <citation type="submission" date="2018-10" db="EMBL/GenBank/DDBJ databases">
        <title>Bacillus Keqinensis sp. nov., a moderately halophilic bacterium isolated from a saline-alkaline lake.</title>
        <authorList>
            <person name="Wang H."/>
        </authorList>
    </citation>
    <scope>NUCLEOTIDE SEQUENCE [LARGE SCALE GENOMIC DNA]</scope>
    <source>
        <strain evidence="1 2">KQ-3</strain>
    </source>
</reference>
<dbReference type="GO" id="GO:0016791">
    <property type="term" value="F:phosphatase activity"/>
    <property type="evidence" value="ECO:0007669"/>
    <property type="project" value="TreeGrafter"/>
</dbReference>
<organism evidence="1 2">
    <name type="scientific">Alteribacter keqinensis</name>
    <dbReference type="NCBI Taxonomy" id="2483800"/>
    <lineage>
        <taxon>Bacteria</taxon>
        <taxon>Bacillati</taxon>
        <taxon>Bacillota</taxon>
        <taxon>Bacilli</taxon>
        <taxon>Bacillales</taxon>
        <taxon>Bacillaceae</taxon>
        <taxon>Alteribacter</taxon>
    </lineage>
</organism>
<dbReference type="Pfam" id="PF08282">
    <property type="entry name" value="Hydrolase_3"/>
    <property type="match status" value="1"/>
</dbReference>